<evidence type="ECO:0000259" key="1">
    <source>
        <dbReference type="Pfam" id="PF07883"/>
    </source>
</evidence>
<dbReference type="CDD" id="cd02236">
    <property type="entry name" value="cupin_CV2614-like"/>
    <property type="match status" value="1"/>
</dbReference>
<protein>
    <recommendedName>
        <fullName evidence="1">Cupin type-2 domain-containing protein</fullName>
    </recommendedName>
</protein>
<reference evidence="2 3" key="1">
    <citation type="journal article" date="2007" name="PLoS Genet.">
        <title>Patterns and implications of gene gain and loss in the evolution of Prochlorococcus.</title>
        <authorList>
            <person name="Kettler G.C."/>
            <person name="Martiny A.C."/>
            <person name="Huang K."/>
            <person name="Zucker J."/>
            <person name="Coleman M.L."/>
            <person name="Rodrigue S."/>
            <person name="Chen F."/>
            <person name="Lapidus A."/>
            <person name="Ferriera S."/>
            <person name="Johnson J."/>
            <person name="Steglich C."/>
            <person name="Church G.M."/>
            <person name="Richardson P."/>
            <person name="Chisholm S.W."/>
        </authorList>
    </citation>
    <scope>NUCLEOTIDE SEQUENCE [LARGE SCALE GENOMIC DNA]</scope>
    <source>
        <strain evidence="2 3">MIT 9515</strain>
    </source>
</reference>
<dbReference type="KEGG" id="pmc:P9515_04261"/>
<dbReference type="OrthoDB" id="541890at2"/>
<dbReference type="InterPro" id="IPR011051">
    <property type="entry name" value="RmlC_Cupin_sf"/>
</dbReference>
<dbReference type="RefSeq" id="WP_011819743.1">
    <property type="nucleotide sequence ID" value="NC_008817.1"/>
</dbReference>
<gene>
    <name evidence="2" type="ordered locus">P9515_04261</name>
</gene>
<dbReference type="InterPro" id="IPR013096">
    <property type="entry name" value="Cupin_2"/>
</dbReference>
<dbReference type="eggNOG" id="COG1917">
    <property type="taxonomic scope" value="Bacteria"/>
</dbReference>
<dbReference type="GeneID" id="60200489"/>
<proteinExistence type="predicted"/>
<dbReference type="Pfam" id="PF07883">
    <property type="entry name" value="Cupin_2"/>
    <property type="match status" value="1"/>
</dbReference>
<organism evidence="2 3">
    <name type="scientific">Prochlorococcus marinus (strain MIT 9515)</name>
    <dbReference type="NCBI Taxonomy" id="167542"/>
    <lineage>
        <taxon>Bacteria</taxon>
        <taxon>Bacillati</taxon>
        <taxon>Cyanobacteriota</taxon>
        <taxon>Cyanophyceae</taxon>
        <taxon>Synechococcales</taxon>
        <taxon>Prochlorococcaceae</taxon>
        <taxon>Prochlorococcus</taxon>
    </lineage>
</organism>
<dbReference type="Proteomes" id="UP000001589">
    <property type="component" value="Chromosome"/>
</dbReference>
<name>A2BV24_PROM5</name>
<sequence length="142" mass="15705">MRKFRNLLLSAITISSVLLPLEIAKAQEKIEVIPLIKSTKGLGGKKIFYPRWKQAELRFFKVIIPVGAKTPIHIHPAPMVVYLAQGELKHTRGDVINYFSSKQSLIESNNGDEHFVENIGSKPAVLYVVAASAVGLPTTINK</sequence>
<dbReference type="HOGENOM" id="CLU_136176_1_1_3"/>
<evidence type="ECO:0000313" key="3">
    <source>
        <dbReference type="Proteomes" id="UP000001589"/>
    </source>
</evidence>
<feature type="domain" description="Cupin type-2" evidence="1">
    <location>
        <begin position="62"/>
        <end position="129"/>
    </location>
</feature>
<dbReference type="EMBL" id="CP000552">
    <property type="protein sequence ID" value="ABM71635.1"/>
    <property type="molecule type" value="Genomic_DNA"/>
</dbReference>
<dbReference type="SUPFAM" id="SSF51182">
    <property type="entry name" value="RmlC-like cupins"/>
    <property type="match status" value="1"/>
</dbReference>
<dbReference type="Gene3D" id="2.60.120.10">
    <property type="entry name" value="Jelly Rolls"/>
    <property type="match status" value="1"/>
</dbReference>
<accession>A2BV24</accession>
<evidence type="ECO:0000313" key="2">
    <source>
        <dbReference type="EMBL" id="ABM71635.1"/>
    </source>
</evidence>
<dbReference type="AlphaFoldDB" id="A2BV24"/>
<dbReference type="InterPro" id="IPR014710">
    <property type="entry name" value="RmlC-like_jellyroll"/>
</dbReference>